<reference evidence="2 3" key="1">
    <citation type="submission" date="2018-01" db="EMBL/GenBank/DDBJ databases">
        <title>Glutamicibacter soli strain NHPC-3 Whole genome sequence and assembly.</title>
        <authorList>
            <person name="Choudhury P."/>
            <person name="Gupta D."/>
            <person name="Sengupta K."/>
            <person name="Jawed A."/>
            <person name="Sultana N."/>
            <person name="Saha P."/>
        </authorList>
    </citation>
    <scope>NUCLEOTIDE SEQUENCE [LARGE SCALE GENOMIC DNA]</scope>
    <source>
        <strain evidence="2 3">NHPC-3</strain>
    </source>
</reference>
<dbReference type="RefSeq" id="WP_047119432.1">
    <property type="nucleotide sequence ID" value="NZ_JBNBOD010000001.1"/>
</dbReference>
<dbReference type="InterPro" id="IPR007295">
    <property type="entry name" value="DUF402"/>
</dbReference>
<dbReference type="Pfam" id="PF04167">
    <property type="entry name" value="DUF402"/>
    <property type="match status" value="1"/>
</dbReference>
<feature type="domain" description="DUF402" evidence="1">
    <location>
        <begin position="54"/>
        <end position="174"/>
    </location>
</feature>
<dbReference type="InterPro" id="IPR035930">
    <property type="entry name" value="FomD-like_sf"/>
</dbReference>
<name>A0A365YQC7_9MICC</name>
<dbReference type="SUPFAM" id="SSF159234">
    <property type="entry name" value="FomD-like"/>
    <property type="match status" value="1"/>
</dbReference>
<dbReference type="AlphaFoldDB" id="A0A365YQC7"/>
<evidence type="ECO:0000259" key="1">
    <source>
        <dbReference type="Pfam" id="PF04167"/>
    </source>
</evidence>
<protein>
    <submittedName>
        <fullName evidence="2">DUF402 domain-containing protein</fullName>
    </submittedName>
</protein>
<keyword evidence="3" id="KW-1185">Reference proteome</keyword>
<proteinExistence type="predicted"/>
<evidence type="ECO:0000313" key="2">
    <source>
        <dbReference type="EMBL" id="RBM04144.1"/>
    </source>
</evidence>
<dbReference type="EMBL" id="POAF01000001">
    <property type="protein sequence ID" value="RBM04144.1"/>
    <property type="molecule type" value="Genomic_DNA"/>
</dbReference>
<evidence type="ECO:0000313" key="3">
    <source>
        <dbReference type="Proteomes" id="UP000252167"/>
    </source>
</evidence>
<accession>A0A365YQC7</accession>
<organism evidence="2 3">
    <name type="scientific">Glutamicibacter soli</name>
    <dbReference type="NCBI Taxonomy" id="453836"/>
    <lineage>
        <taxon>Bacteria</taxon>
        <taxon>Bacillati</taxon>
        <taxon>Actinomycetota</taxon>
        <taxon>Actinomycetes</taxon>
        <taxon>Micrococcales</taxon>
        <taxon>Micrococcaceae</taxon>
        <taxon>Glutamicibacter</taxon>
    </lineage>
</organism>
<dbReference type="Gene3D" id="2.40.380.10">
    <property type="entry name" value="FomD-like"/>
    <property type="match status" value="1"/>
</dbReference>
<comment type="caution">
    <text evidence="2">The sequence shown here is derived from an EMBL/GenBank/DDBJ whole genome shotgun (WGS) entry which is preliminary data.</text>
</comment>
<dbReference type="Proteomes" id="UP000252167">
    <property type="component" value="Unassembled WGS sequence"/>
</dbReference>
<gene>
    <name evidence="2" type="ORF">C1H84_02310</name>
</gene>
<sequence length="197" mass="21952">MSAQPGCPEGLPRNPASVAAGALVVARAWKYDASPHWVVPGFYLGSDEYGHWVHQPAGSLVSRPGTAHLAACDALCLFPSEGQWIATLYDDPDEDFDIYIDLAGSIGWRRMKRGAWEVNSIDLDLDVIRSHSRGTFLDDEDEFDQHRLSMGYPEALQRSIRAESKVLLDAVRADAAPFNAEHRRRWLVRARSLQHVG</sequence>